<accession>A0A1I0FG67</accession>
<keyword evidence="2 3" id="KW-0732">Signal</keyword>
<dbReference type="STRING" id="430453.SAMN04487962_112101"/>
<dbReference type="Pfam" id="PF09829">
    <property type="entry name" value="DUF2057"/>
    <property type="match status" value="1"/>
</dbReference>
<feature type="compositionally biased region" description="Polar residues" evidence="4">
    <location>
        <begin position="166"/>
        <end position="177"/>
    </location>
</feature>
<dbReference type="OrthoDB" id="7058190at2"/>
<sequence length="219" mass="24384" precursor="true">MKQFSISMIAASMLVIAPVHADVSLQLGDGVNLHALNGEAWSGQGVLDSRSPITLENGTHQIVVDLTAELGRSRDDSVIESSDSFVLLFQASDRQLVLSAPGVESRSELEDFNNEPVWQLNDQEGNSVSFRMDVLKKTGFQLVRDYEEEVADFNRDGTSEAALMPHQNNRESFSVSPRSMPASDVAEDQEVVGQMLRYWYLKADDKTKSEMKRWINSGE</sequence>
<dbReference type="EMBL" id="FOHZ01000012">
    <property type="protein sequence ID" value="SET56988.1"/>
    <property type="molecule type" value="Genomic_DNA"/>
</dbReference>
<dbReference type="InterPro" id="IPR018635">
    <property type="entry name" value="UPF0319"/>
</dbReference>
<evidence type="ECO:0000256" key="2">
    <source>
        <dbReference type="ARBA" id="ARBA00022729"/>
    </source>
</evidence>
<protein>
    <recommendedName>
        <fullName evidence="3">UPF0319 protein SAMN04487962_112101</fullName>
    </recommendedName>
</protein>
<keyword evidence="6" id="KW-1185">Reference proteome</keyword>
<dbReference type="PANTHER" id="PTHR38108:SF1">
    <property type="entry name" value="UPF0319 PROTEIN YCCT"/>
    <property type="match status" value="1"/>
</dbReference>
<dbReference type="HAMAP" id="MF_00789">
    <property type="entry name" value="UPF0319"/>
    <property type="match status" value="1"/>
</dbReference>
<evidence type="ECO:0000256" key="1">
    <source>
        <dbReference type="ARBA" id="ARBA00008490"/>
    </source>
</evidence>
<feature type="signal peptide" evidence="3">
    <location>
        <begin position="1"/>
        <end position="21"/>
    </location>
</feature>
<evidence type="ECO:0000313" key="5">
    <source>
        <dbReference type="EMBL" id="SET56988.1"/>
    </source>
</evidence>
<feature type="chain" id="PRO_5011801996" description="UPF0319 protein SAMN04487962_112101" evidence="3">
    <location>
        <begin position="22"/>
        <end position="219"/>
    </location>
</feature>
<dbReference type="AlphaFoldDB" id="A0A1I0FG67"/>
<dbReference type="RefSeq" id="WP_143066611.1">
    <property type="nucleotide sequence ID" value="NZ_FOHZ01000012.1"/>
</dbReference>
<dbReference type="Proteomes" id="UP000198762">
    <property type="component" value="Unassembled WGS sequence"/>
</dbReference>
<dbReference type="PANTHER" id="PTHR38108">
    <property type="entry name" value="UPF0319 PROTEIN YCCT"/>
    <property type="match status" value="1"/>
</dbReference>
<evidence type="ECO:0000313" key="6">
    <source>
        <dbReference type="Proteomes" id="UP000198762"/>
    </source>
</evidence>
<organism evidence="5 6">
    <name type="scientific">Marinobacter segnicrescens</name>
    <dbReference type="NCBI Taxonomy" id="430453"/>
    <lineage>
        <taxon>Bacteria</taxon>
        <taxon>Pseudomonadati</taxon>
        <taxon>Pseudomonadota</taxon>
        <taxon>Gammaproteobacteria</taxon>
        <taxon>Pseudomonadales</taxon>
        <taxon>Marinobacteraceae</taxon>
        <taxon>Marinobacter</taxon>
    </lineage>
</organism>
<gene>
    <name evidence="5" type="ORF">SAMN04487962_112101</name>
</gene>
<reference evidence="6" key="1">
    <citation type="submission" date="2016-10" db="EMBL/GenBank/DDBJ databases">
        <authorList>
            <person name="Varghese N."/>
            <person name="Submissions S."/>
        </authorList>
    </citation>
    <scope>NUCLEOTIDE SEQUENCE [LARGE SCALE GENOMIC DNA]</scope>
    <source>
        <strain evidence="6">CGMCC 1.6489</strain>
    </source>
</reference>
<comment type="similarity">
    <text evidence="1 3">Belongs to the UPF0319 family.</text>
</comment>
<feature type="region of interest" description="Disordered" evidence="4">
    <location>
        <begin position="166"/>
        <end position="187"/>
    </location>
</feature>
<evidence type="ECO:0000256" key="4">
    <source>
        <dbReference type="SAM" id="MobiDB-lite"/>
    </source>
</evidence>
<name>A0A1I0FG67_9GAMM</name>
<proteinExistence type="inferred from homology"/>
<evidence type="ECO:0000256" key="3">
    <source>
        <dbReference type="HAMAP-Rule" id="MF_00789"/>
    </source>
</evidence>